<feature type="transmembrane region" description="Helical" evidence="6">
    <location>
        <begin position="331"/>
        <end position="353"/>
    </location>
</feature>
<dbReference type="Gene3D" id="1.20.1250.20">
    <property type="entry name" value="MFS general substrate transporter like domains"/>
    <property type="match status" value="1"/>
</dbReference>
<evidence type="ECO:0000256" key="4">
    <source>
        <dbReference type="ARBA" id="ARBA00023136"/>
    </source>
</evidence>
<organism evidence="8">
    <name type="scientific">Schaalia odontolytica</name>
    <dbReference type="NCBI Taxonomy" id="1660"/>
    <lineage>
        <taxon>Bacteria</taxon>
        <taxon>Bacillati</taxon>
        <taxon>Actinomycetota</taxon>
        <taxon>Actinomycetes</taxon>
        <taxon>Actinomycetales</taxon>
        <taxon>Actinomycetaceae</taxon>
        <taxon>Schaalia</taxon>
    </lineage>
</organism>
<feature type="transmembrane region" description="Helical" evidence="6">
    <location>
        <begin position="21"/>
        <end position="42"/>
    </location>
</feature>
<dbReference type="GO" id="GO:0022857">
    <property type="term" value="F:transmembrane transporter activity"/>
    <property type="evidence" value="ECO:0007669"/>
    <property type="project" value="InterPro"/>
</dbReference>
<evidence type="ECO:0000313" key="8">
    <source>
        <dbReference type="EMBL" id="VYS87231.1"/>
    </source>
</evidence>
<gene>
    <name evidence="8" type="ORF">AOLFYP35_00646</name>
</gene>
<comment type="subcellular location">
    <subcellularLocation>
        <location evidence="1">Cell membrane</location>
        <topology evidence="1">Multi-pass membrane protein</topology>
    </subcellularLocation>
</comment>
<feature type="transmembrane region" description="Helical" evidence="6">
    <location>
        <begin position="237"/>
        <end position="259"/>
    </location>
</feature>
<dbReference type="PANTHER" id="PTHR23542:SF1">
    <property type="entry name" value="MAJOR FACILITATOR SUPERFAMILY (MFS) PROFILE DOMAIN-CONTAINING PROTEIN"/>
    <property type="match status" value="1"/>
</dbReference>
<keyword evidence="4 6" id="KW-0472">Membrane</keyword>
<keyword evidence="3 6" id="KW-1133">Transmembrane helix</keyword>
<dbReference type="GO" id="GO:0005886">
    <property type="term" value="C:plasma membrane"/>
    <property type="evidence" value="ECO:0007669"/>
    <property type="project" value="UniProtKB-SubCell"/>
</dbReference>
<keyword evidence="2 6" id="KW-0812">Transmembrane</keyword>
<evidence type="ECO:0000256" key="1">
    <source>
        <dbReference type="ARBA" id="ARBA00004651"/>
    </source>
</evidence>
<dbReference type="InterPro" id="IPR020846">
    <property type="entry name" value="MFS_dom"/>
</dbReference>
<dbReference type="AlphaFoldDB" id="A0A6N2S4R3"/>
<feature type="transmembrane region" description="Helical" evidence="6">
    <location>
        <begin position="167"/>
        <end position="189"/>
    </location>
</feature>
<evidence type="ECO:0000259" key="7">
    <source>
        <dbReference type="PROSITE" id="PS50850"/>
    </source>
</evidence>
<feature type="transmembrane region" description="Helical" evidence="6">
    <location>
        <begin position="307"/>
        <end position="325"/>
    </location>
</feature>
<accession>A0A6N2S4R3</accession>
<dbReference type="EMBL" id="CACRSM010000002">
    <property type="protein sequence ID" value="VYS87231.1"/>
    <property type="molecule type" value="Genomic_DNA"/>
</dbReference>
<feature type="domain" description="Major facilitator superfamily (MFS) profile" evidence="7">
    <location>
        <begin position="238"/>
        <end position="440"/>
    </location>
</feature>
<dbReference type="InterPro" id="IPR036259">
    <property type="entry name" value="MFS_trans_sf"/>
</dbReference>
<protein>
    <submittedName>
        <fullName evidence="8">Major Facilitator Superfamily protein</fullName>
    </submittedName>
</protein>
<dbReference type="PANTHER" id="PTHR23542">
    <property type="match status" value="1"/>
</dbReference>
<dbReference type="SUPFAM" id="SSF103473">
    <property type="entry name" value="MFS general substrate transporter"/>
    <property type="match status" value="1"/>
</dbReference>
<feature type="transmembrane region" description="Helical" evidence="6">
    <location>
        <begin position="395"/>
        <end position="415"/>
    </location>
</feature>
<feature type="region of interest" description="Disordered" evidence="5">
    <location>
        <begin position="199"/>
        <end position="221"/>
    </location>
</feature>
<evidence type="ECO:0000256" key="6">
    <source>
        <dbReference type="SAM" id="Phobius"/>
    </source>
</evidence>
<feature type="transmembrane region" description="Helical" evidence="6">
    <location>
        <begin position="48"/>
        <end position="67"/>
    </location>
</feature>
<dbReference type="Pfam" id="PF07690">
    <property type="entry name" value="MFS_1"/>
    <property type="match status" value="1"/>
</dbReference>
<feature type="transmembrane region" description="Helical" evidence="6">
    <location>
        <begin position="79"/>
        <end position="99"/>
    </location>
</feature>
<feature type="transmembrane region" description="Helical" evidence="6">
    <location>
        <begin position="271"/>
        <end position="295"/>
    </location>
</feature>
<evidence type="ECO:0000256" key="3">
    <source>
        <dbReference type="ARBA" id="ARBA00022989"/>
    </source>
</evidence>
<sequence length="440" mass="46168">MLSTYGEILRLNRAWRFSAAGFILRLPMSIMPISIILSIQAAYGNYTLAGAVSAINIIALAVTAPMWARLVDRYGQLKVMGPVFAVSAVATIVLFVATLQMASPSILFVSAGIAGATWGSPGALVRARWIRSTDTVSQLNSAFALEAAVDEFVYIVGPVVATVLGTVLHPTTGVAVSIVFLSVGAVLFLSQRSSEPIPLGKAGRGARAASDETEGSKDAAADAKGAAASAPARERSLLLLPAMIVLMLTYMGMGAQFGANDIAVVAFTKELGVPALSGVLLAMFSLGSFISALIYGARSWRRPLWQLFAIGVVALAIGMTAYLLAHTIIALAVIMLISGIACAPTMTNVNMMVTKSVPRHRQTEGLAWLSTAINLGVSLGSSASGPAVDRYGSGGAYVMIAIFAWVMVLIMLIGLPPLKRSLEESAVEEAQHQRDLLNED</sequence>
<evidence type="ECO:0000256" key="2">
    <source>
        <dbReference type="ARBA" id="ARBA00022692"/>
    </source>
</evidence>
<reference evidence="8" key="1">
    <citation type="submission" date="2019-11" db="EMBL/GenBank/DDBJ databases">
        <authorList>
            <person name="Feng L."/>
        </authorList>
    </citation>
    <scope>NUCLEOTIDE SEQUENCE</scope>
    <source>
        <strain evidence="8">AodontolyticusLFYP35</strain>
    </source>
</reference>
<dbReference type="PROSITE" id="PS50850">
    <property type="entry name" value="MFS"/>
    <property type="match status" value="1"/>
</dbReference>
<name>A0A6N2S4R3_9ACTO</name>
<evidence type="ECO:0000256" key="5">
    <source>
        <dbReference type="SAM" id="MobiDB-lite"/>
    </source>
</evidence>
<proteinExistence type="predicted"/>
<dbReference type="InterPro" id="IPR011701">
    <property type="entry name" value="MFS"/>
</dbReference>